<feature type="region of interest" description="Disordered" evidence="1">
    <location>
        <begin position="1"/>
        <end position="41"/>
    </location>
</feature>
<evidence type="ECO:0000256" key="1">
    <source>
        <dbReference type="SAM" id="MobiDB-lite"/>
    </source>
</evidence>
<dbReference type="EMBL" id="VLTO01000155">
    <property type="protein sequence ID" value="KAA0160502.1"/>
    <property type="molecule type" value="Genomic_DNA"/>
</dbReference>
<reference evidence="2 4" key="1">
    <citation type="submission" date="2019-07" db="EMBL/GenBank/DDBJ databases">
        <title>Genomes of Cafeteria roenbergensis.</title>
        <authorList>
            <person name="Fischer M.G."/>
            <person name="Hackl T."/>
            <person name="Roman M."/>
        </authorList>
    </citation>
    <scope>NUCLEOTIDE SEQUENCE [LARGE SCALE GENOMIC DNA]</scope>
    <source>
        <strain evidence="2 4">E4-10P</strain>
    </source>
</reference>
<feature type="compositionally biased region" description="Basic and acidic residues" evidence="1">
    <location>
        <begin position="1"/>
        <end position="20"/>
    </location>
</feature>
<dbReference type="OrthoDB" id="546383at2759"/>
<accession>A0A5A8D4W5</accession>
<organism evidence="2 4">
    <name type="scientific">Cafeteria roenbergensis</name>
    <name type="common">Marine flagellate</name>
    <dbReference type="NCBI Taxonomy" id="33653"/>
    <lineage>
        <taxon>Eukaryota</taxon>
        <taxon>Sar</taxon>
        <taxon>Stramenopiles</taxon>
        <taxon>Bigyra</taxon>
        <taxon>Opalozoa</taxon>
        <taxon>Bicosoecida</taxon>
        <taxon>Cafeteriaceae</taxon>
        <taxon>Cafeteria</taxon>
    </lineage>
</organism>
<gene>
    <name evidence="3" type="ORF">FNF27_04299</name>
    <name evidence="2" type="ORF">FNF27_08245</name>
</gene>
<comment type="caution">
    <text evidence="2">The sequence shown here is derived from an EMBL/GenBank/DDBJ whole genome shotgun (WGS) entry which is preliminary data.</text>
</comment>
<protein>
    <submittedName>
        <fullName evidence="2">Uncharacterized protein</fullName>
    </submittedName>
</protein>
<name>A0A5A8D4W5_CAFRO</name>
<evidence type="ECO:0000313" key="2">
    <source>
        <dbReference type="EMBL" id="KAA0160502.1"/>
    </source>
</evidence>
<dbReference type="EMBL" id="VLTO01000024">
    <property type="protein sequence ID" value="KAA0174287.1"/>
    <property type="molecule type" value="Genomic_DNA"/>
</dbReference>
<dbReference type="Proteomes" id="UP000322899">
    <property type="component" value="Unassembled WGS sequence"/>
</dbReference>
<sequence length="123" mass="13263">MADSRRSEAPARPSADDLEKLAPQAETGPLETDLPRPEGVDDATWERFLQWRARKSGAHPLYQSSSHDYGAKPLGDESKLRPPAHPKGGSFTATFKGGGASSSGGLRTGVSKHRYLKEMDGMV</sequence>
<dbReference type="AlphaFoldDB" id="A0A5A8D4W5"/>
<evidence type="ECO:0000313" key="4">
    <source>
        <dbReference type="Proteomes" id="UP000322899"/>
    </source>
</evidence>
<proteinExistence type="predicted"/>
<evidence type="ECO:0000313" key="3">
    <source>
        <dbReference type="EMBL" id="KAA0174287.1"/>
    </source>
</evidence>
<feature type="region of interest" description="Disordered" evidence="1">
    <location>
        <begin position="57"/>
        <end position="110"/>
    </location>
</feature>